<dbReference type="NCBIfam" id="TIGR02487">
    <property type="entry name" value="NrdD"/>
    <property type="match status" value="1"/>
</dbReference>
<dbReference type="GO" id="GO:0008998">
    <property type="term" value="F:ribonucleoside-triphosphate reductase (thioredoxin) activity"/>
    <property type="evidence" value="ECO:0007669"/>
    <property type="project" value="UniProtKB-EC"/>
</dbReference>
<evidence type="ECO:0000256" key="2">
    <source>
        <dbReference type="ARBA" id="ARBA00022818"/>
    </source>
</evidence>
<evidence type="ECO:0000259" key="7">
    <source>
        <dbReference type="PROSITE" id="PS51161"/>
    </source>
</evidence>
<dbReference type="PROSITE" id="PS51149">
    <property type="entry name" value="GLY_RADICAL_2"/>
    <property type="match status" value="1"/>
</dbReference>
<dbReference type="PANTHER" id="PTHR21075">
    <property type="entry name" value="ANAEROBIC RIBONUCLEOSIDE-TRIPHOSPHATE REDUCTASE"/>
    <property type="match status" value="1"/>
</dbReference>
<dbReference type="EC" id="1.17.4.2" evidence="8"/>
<proteinExistence type="predicted"/>
<accession>A0ABY8G1P9</accession>
<keyword evidence="9" id="KW-1185">Reference proteome</keyword>
<keyword evidence="1 4" id="KW-0547">Nucleotide-binding</keyword>
<evidence type="ECO:0000313" key="8">
    <source>
        <dbReference type="EMBL" id="WFM83501.1"/>
    </source>
</evidence>
<feature type="domain" description="Glycine radical" evidence="6">
    <location>
        <begin position="649"/>
        <end position="774"/>
    </location>
</feature>
<dbReference type="Proteomes" id="UP001215216">
    <property type="component" value="Chromosome"/>
</dbReference>
<dbReference type="InterPro" id="IPR005144">
    <property type="entry name" value="ATP-cone_dom"/>
</dbReference>
<reference evidence="8 9" key="1">
    <citation type="submission" date="2023-03" db="EMBL/GenBank/DDBJ databases">
        <title>Complete genome of Arcanobacterium canis strain DSM 25104 isolated in 2010 from a canine otitis externa in Germany.</title>
        <authorList>
            <person name="Borowiak M."/>
            <person name="Kreitlow A."/>
            <person name="Malorny B."/>
            <person name="Laemmler C."/>
            <person name="Prenger-Berninghoff E."/>
            <person name="Ploetz M."/>
            <person name="Abdulmawjood A."/>
        </authorList>
    </citation>
    <scope>NUCLEOTIDE SEQUENCE [LARGE SCALE GENOMIC DNA]</scope>
    <source>
        <strain evidence="8 9">DSM 25104</strain>
    </source>
</reference>
<dbReference type="Pfam" id="PF13597">
    <property type="entry name" value="NRDD"/>
    <property type="match status" value="1"/>
</dbReference>
<dbReference type="PROSITE" id="PS00850">
    <property type="entry name" value="GLY_RADICAL_1"/>
    <property type="match status" value="1"/>
</dbReference>
<evidence type="ECO:0000256" key="3">
    <source>
        <dbReference type="ARBA" id="ARBA00022840"/>
    </source>
</evidence>
<name>A0ABY8G1P9_9ACTO</name>
<sequence length="780" mass="86732">MSVLDEIRQNLENAPKDGDMRTVEGAHGRMASSAAGVPGSFAASHETPRVEYLEHRVHIARVHKRDGRVVPFEARKVAASIERASFAAARHATHSAALTPAALTSLTHAVISELEAHGKIEPPASAIGETVARVLSACGQSAVARAFRAGRARVEAEHARATDIKTQVGKLLSCAPEVVNENANKDSLVFNTQRDLTAGSVAKAYALADLLPSHVANAHMRGDIHFHDLDYSPFQPMTNCCIIDIPGMLAEGFQIGNARVESPRSINTAAAQITQIIANVASSQYGGCSVDRADEVLAPYARMNYHKHLADAEEWVAPEKRQDYAWAKTRKDIYDAMQSLEYEINTLYSSNGQTPFVTIGFGLGTSRFEREIQRAILQVRIKGIGAQHHTAIFPKLIFGIRRGVNLAPDDPNYDIKKLALECSAKRMYPDILNYDAIVGIEGDYKAPMGCRSFLPRWIDPATGKDVNAGRMNLGVVTLNVPRIAIEAAGSKDRFWQIFDERMEIIHDALDFRARRCEDATPASAPILYQFGAFGKRVGKDEAVHGFFADHRATVSIGYIGLYEAACAFYGPDWETDPEAKDFTLEIVRRLAQYAEEWKAHSPYWYSVYSTPSESLTDRFARLDRQKFGDIPNITDKGYYTNSFHFDVRKKITPFEKIDFEAPYPHYAKGGFIHYCEYPKLDHNLSALEAVWDYSYDRVAYLGTNTPIDHCYECGFEGEFATTSEGFACPDCHNTNPDTCDVVRRTCGYLGNPMKRPMAAGRQEEILSRVKHLEGESRIQK</sequence>
<feature type="modified residue" description="Glycine radical" evidence="5">
    <location>
        <position position="747"/>
    </location>
</feature>
<protein>
    <submittedName>
        <fullName evidence="8">Anaerobic ribonucleoside-triphosphate reductase</fullName>
        <ecNumber evidence="8">1.17.4.2</ecNumber>
    </submittedName>
</protein>
<evidence type="ECO:0000259" key="6">
    <source>
        <dbReference type="PROSITE" id="PS51149"/>
    </source>
</evidence>
<evidence type="ECO:0000256" key="4">
    <source>
        <dbReference type="PROSITE-ProRule" id="PRU00492"/>
    </source>
</evidence>
<evidence type="ECO:0000313" key="9">
    <source>
        <dbReference type="Proteomes" id="UP001215216"/>
    </source>
</evidence>
<keyword evidence="2 5" id="KW-0556">Organic radical</keyword>
<dbReference type="Gene3D" id="3.20.70.20">
    <property type="match status" value="1"/>
</dbReference>
<organism evidence="8 9">
    <name type="scientific">Arcanobacterium canis</name>
    <dbReference type="NCBI Taxonomy" id="999183"/>
    <lineage>
        <taxon>Bacteria</taxon>
        <taxon>Bacillati</taxon>
        <taxon>Actinomycetota</taxon>
        <taxon>Actinomycetes</taxon>
        <taxon>Actinomycetales</taxon>
        <taxon>Actinomycetaceae</taxon>
        <taxon>Arcanobacterium</taxon>
    </lineage>
</organism>
<dbReference type="NCBIfam" id="NF006732">
    <property type="entry name" value="PRK09263.1"/>
    <property type="match status" value="1"/>
</dbReference>
<keyword evidence="3 4" id="KW-0067">ATP-binding</keyword>
<evidence type="ECO:0000256" key="5">
    <source>
        <dbReference type="PROSITE-ProRule" id="PRU00493"/>
    </source>
</evidence>
<gene>
    <name evidence="8" type="primary">nrdD</name>
    <name evidence="8" type="ORF">P7079_00530</name>
</gene>
<dbReference type="InterPro" id="IPR019777">
    <property type="entry name" value="Form_AcTrfase_GR_CS"/>
</dbReference>
<dbReference type="PANTHER" id="PTHR21075:SF0">
    <property type="entry name" value="ANAEROBIC RIBONUCLEOSIDE-TRIPHOSPHATE REDUCTASE"/>
    <property type="match status" value="1"/>
</dbReference>
<feature type="domain" description="ATP-cone" evidence="7">
    <location>
        <begin position="60"/>
        <end position="158"/>
    </location>
</feature>
<keyword evidence="8" id="KW-0560">Oxidoreductase</keyword>
<dbReference type="CDD" id="cd01675">
    <property type="entry name" value="RNR_III"/>
    <property type="match status" value="1"/>
</dbReference>
<dbReference type="SUPFAM" id="SSF51998">
    <property type="entry name" value="PFL-like glycyl radical enzymes"/>
    <property type="match status" value="1"/>
</dbReference>
<dbReference type="RefSeq" id="WP_278012896.1">
    <property type="nucleotide sequence ID" value="NZ_CP121208.1"/>
</dbReference>
<dbReference type="EMBL" id="CP121208">
    <property type="protein sequence ID" value="WFM83501.1"/>
    <property type="molecule type" value="Genomic_DNA"/>
</dbReference>
<dbReference type="PROSITE" id="PS51161">
    <property type="entry name" value="ATP_CONE"/>
    <property type="match status" value="1"/>
</dbReference>
<dbReference type="Pfam" id="PF03477">
    <property type="entry name" value="ATP-cone"/>
    <property type="match status" value="1"/>
</dbReference>
<dbReference type="InterPro" id="IPR012833">
    <property type="entry name" value="NrdD"/>
</dbReference>
<dbReference type="InterPro" id="IPR001150">
    <property type="entry name" value="Gly_radical"/>
</dbReference>
<evidence type="ECO:0000256" key="1">
    <source>
        <dbReference type="ARBA" id="ARBA00022741"/>
    </source>
</evidence>